<evidence type="ECO:0000313" key="2">
    <source>
        <dbReference type="Proteomes" id="UP000613266"/>
    </source>
</evidence>
<accession>A0A931J4A9</accession>
<organism evidence="1 2">
    <name type="scientific">Inhella proteolytica</name>
    <dbReference type="NCBI Taxonomy" id="2795029"/>
    <lineage>
        <taxon>Bacteria</taxon>
        <taxon>Pseudomonadati</taxon>
        <taxon>Pseudomonadota</taxon>
        <taxon>Betaproteobacteria</taxon>
        <taxon>Burkholderiales</taxon>
        <taxon>Sphaerotilaceae</taxon>
        <taxon>Inhella</taxon>
    </lineage>
</organism>
<evidence type="ECO:0000313" key="1">
    <source>
        <dbReference type="EMBL" id="MBH9577274.1"/>
    </source>
</evidence>
<dbReference type="RefSeq" id="WP_198111051.1">
    <property type="nucleotide sequence ID" value="NZ_JAEDAK010000006.1"/>
</dbReference>
<evidence type="ECO:0008006" key="3">
    <source>
        <dbReference type="Google" id="ProtNLM"/>
    </source>
</evidence>
<protein>
    <recommendedName>
        <fullName evidence="3">YdhG-like domain-containing protein</fullName>
    </recommendedName>
</protein>
<dbReference type="EMBL" id="JAEDAK010000006">
    <property type="protein sequence ID" value="MBH9577274.1"/>
    <property type="molecule type" value="Genomic_DNA"/>
</dbReference>
<dbReference type="AlphaFoldDB" id="A0A931J4A9"/>
<name>A0A931J4A9_9BURK</name>
<keyword evidence="2" id="KW-1185">Reference proteome</keyword>
<sequence>MPADLHAPFAALRELLRAQAAGLVLRTDTPDCYYLDTDHVMPNGQPLFFGSAQIKKHYVSYYLMPVYVRPALLEGISPGLRQRMQGKSCFNFKRVEPELFGELAQLTAAGLQSYREQGHV</sequence>
<proteinExistence type="predicted"/>
<gene>
    <name evidence="1" type="ORF">I7X39_10230</name>
</gene>
<reference evidence="1" key="1">
    <citation type="submission" date="2020-12" db="EMBL/GenBank/DDBJ databases">
        <title>The genome sequence of Inhella sp. 1Y17.</title>
        <authorList>
            <person name="Liu Y."/>
        </authorList>
    </citation>
    <scope>NUCLEOTIDE SEQUENCE</scope>
    <source>
        <strain evidence="1">1Y17</strain>
    </source>
</reference>
<comment type="caution">
    <text evidence="1">The sequence shown here is derived from an EMBL/GenBank/DDBJ whole genome shotgun (WGS) entry which is preliminary data.</text>
</comment>
<dbReference type="Proteomes" id="UP000613266">
    <property type="component" value="Unassembled WGS sequence"/>
</dbReference>